<evidence type="ECO:0000256" key="5">
    <source>
        <dbReference type="ARBA" id="ARBA00023136"/>
    </source>
</evidence>
<dbReference type="EMBL" id="SPSF01000012">
    <property type="protein sequence ID" value="MPQ61020.1"/>
    <property type="molecule type" value="Genomic_DNA"/>
</dbReference>
<dbReference type="Proteomes" id="UP000342249">
    <property type="component" value="Unassembled WGS sequence"/>
</dbReference>
<comment type="similarity">
    <text evidence="6">Belongs to the ABC-4 integral membrane protein family.</text>
</comment>
<comment type="subcellular location">
    <subcellularLocation>
        <location evidence="1">Cell membrane</location>
        <topology evidence="1">Multi-pass membrane protein</topology>
    </subcellularLocation>
</comment>
<feature type="domain" description="ABC3 transporter permease C-terminal" evidence="8">
    <location>
        <begin position="278"/>
        <end position="385"/>
    </location>
</feature>
<comment type="caution">
    <text evidence="9">The sequence shown here is derived from an EMBL/GenBank/DDBJ whole genome shotgun (WGS) entry which is preliminary data.</text>
</comment>
<evidence type="ECO:0000256" key="2">
    <source>
        <dbReference type="ARBA" id="ARBA00022475"/>
    </source>
</evidence>
<feature type="transmembrane region" description="Helical" evidence="7">
    <location>
        <begin position="363"/>
        <end position="383"/>
    </location>
</feature>
<dbReference type="PANTHER" id="PTHR30572">
    <property type="entry name" value="MEMBRANE COMPONENT OF TRANSPORTER-RELATED"/>
    <property type="match status" value="1"/>
</dbReference>
<feature type="transmembrane region" description="Helical" evidence="7">
    <location>
        <begin position="813"/>
        <end position="835"/>
    </location>
</feature>
<name>A0A5N7IX20_9CLOT</name>
<feature type="transmembrane region" description="Helical" evidence="7">
    <location>
        <begin position="721"/>
        <end position="740"/>
    </location>
</feature>
<keyword evidence="3 7" id="KW-0812">Transmembrane</keyword>
<dbReference type="GO" id="GO:0005886">
    <property type="term" value="C:plasma membrane"/>
    <property type="evidence" value="ECO:0007669"/>
    <property type="project" value="UniProtKB-SubCell"/>
</dbReference>
<evidence type="ECO:0000259" key="8">
    <source>
        <dbReference type="Pfam" id="PF02687"/>
    </source>
</evidence>
<accession>A0A5N7IX20</accession>
<keyword evidence="5 7" id="KW-0472">Membrane</keyword>
<evidence type="ECO:0000256" key="7">
    <source>
        <dbReference type="SAM" id="Phobius"/>
    </source>
</evidence>
<evidence type="ECO:0000256" key="1">
    <source>
        <dbReference type="ARBA" id="ARBA00004651"/>
    </source>
</evidence>
<organism evidence="9 10">
    <name type="scientific">Clostridium estertheticum</name>
    <dbReference type="NCBI Taxonomy" id="238834"/>
    <lineage>
        <taxon>Bacteria</taxon>
        <taxon>Bacillati</taxon>
        <taxon>Bacillota</taxon>
        <taxon>Clostridia</taxon>
        <taxon>Eubacteriales</taxon>
        <taxon>Clostridiaceae</taxon>
        <taxon>Clostridium</taxon>
    </lineage>
</organism>
<feature type="transmembrane region" description="Helical" evidence="7">
    <location>
        <begin position="326"/>
        <end position="351"/>
    </location>
</feature>
<dbReference type="AlphaFoldDB" id="A0A5N7IX20"/>
<feature type="transmembrane region" description="Helical" evidence="7">
    <location>
        <begin position="272"/>
        <end position="294"/>
    </location>
</feature>
<gene>
    <name evidence="9" type="ORF">E4V82_02670</name>
</gene>
<evidence type="ECO:0000256" key="6">
    <source>
        <dbReference type="ARBA" id="ARBA00038076"/>
    </source>
</evidence>
<feature type="transmembrane region" description="Helical" evidence="7">
    <location>
        <begin position="774"/>
        <end position="807"/>
    </location>
</feature>
<evidence type="ECO:0000313" key="9">
    <source>
        <dbReference type="EMBL" id="MPQ61020.1"/>
    </source>
</evidence>
<dbReference type="Pfam" id="PF02687">
    <property type="entry name" value="FtsX"/>
    <property type="match status" value="2"/>
</dbReference>
<protein>
    <submittedName>
        <fullName evidence="9">ABC transporter permease</fullName>
    </submittedName>
</protein>
<evidence type="ECO:0000313" key="10">
    <source>
        <dbReference type="Proteomes" id="UP000342249"/>
    </source>
</evidence>
<evidence type="ECO:0000256" key="3">
    <source>
        <dbReference type="ARBA" id="ARBA00022692"/>
    </source>
</evidence>
<proteinExistence type="inferred from homology"/>
<dbReference type="PANTHER" id="PTHR30572:SF4">
    <property type="entry name" value="ABC TRANSPORTER PERMEASE YTRF"/>
    <property type="match status" value="1"/>
</dbReference>
<keyword evidence="2" id="KW-1003">Cell membrane</keyword>
<dbReference type="GO" id="GO:0022857">
    <property type="term" value="F:transmembrane transporter activity"/>
    <property type="evidence" value="ECO:0007669"/>
    <property type="project" value="TreeGrafter"/>
</dbReference>
<feature type="domain" description="ABC3 transporter permease C-terminal" evidence="8">
    <location>
        <begin position="725"/>
        <end position="842"/>
    </location>
</feature>
<dbReference type="InterPro" id="IPR003838">
    <property type="entry name" value="ABC3_permease_C"/>
</dbReference>
<reference evidence="9 10" key="1">
    <citation type="journal article" date="2019" name="Lett. Appl. Microbiol.">
        <title>A case of 'blown pack' spoilage of vacuum-packaged pork likely associated with Clostridium estertheticum in Canada.</title>
        <authorList>
            <person name="Zhang P."/>
            <person name="Ward P."/>
            <person name="McMullen L.M."/>
            <person name="Yang X."/>
        </authorList>
    </citation>
    <scope>NUCLEOTIDE SEQUENCE [LARGE SCALE GENOMIC DNA]</scope>
    <source>
        <strain evidence="9 10">MA19</strain>
    </source>
</reference>
<keyword evidence="4 7" id="KW-1133">Transmembrane helix</keyword>
<sequence length="851" mass="95643">MIATPNKRTIRNLSIKSLKANKLRNIFAVMAIALTTILFTSLLTIGISMNKSLQESSMRQVGGSAHGSFKYLTKDEFDHIKIHKLIKNIEYSVSVGFAKNNELSTRQTEVRYATNKEAEFMFDLPTKGRMPQNENEIALDTIVLDKLGVPHEIGRKVTLTYTINGKQATDKFILSGYWKGDSVTPASMAWVSEKFLKSKLDDIDYKYVKSHIKETGNFTGLIFADVMFSNSFNVENKLLKILKDNGYKEANIPVGVNWAYTSGQITSNLGTIAALIGVMLLIMLSGYLIIYNIFYISVANDTKFYGVLKTIGTTSKQIRSIVKRQAIILSIIGIPIGLVIGYIMGAVLIPFVMQIVNVTHTEIYFNPLVFIAASLFSLVTVIISCRKPQKIASEISPIEAVRYTDVQDNGKRKDKDSTNGVRIYKMAFYNVFRNKKKAIVVMISLSLSIILFNSVYTIVKGFNMDKYVGEFMSSDFVIATVGYFNPSVGYKGQDTLKEKTVDEISSLKGVKNAGRIYFKEIKHKLTDKSLKWLKGALKSEIAIKDKSGSTEETNKILESKEMKLELYGLDKLIWNKFKIYKGIFDAEKFATGNYIIIGAPNIYGTSGTESYYDVGEDFKMAYDDGTEKTYKVMAIGDIPFNLSIKRADPKAVQISIPSNDFKAHVKKPVIMTASFDVEKKDILSVEKYIESYVKTKEPALSYMSKNLYEREFAKTQSTYNVVGYSLSFVIALIGILNFVNSMATSIISRRKEHAMLQSIGMTGRQLYKMLLFEGLYYALFTILIVVTFGTAFSYIIVKVIAGGIWFFSYHITLVPVAICLPFLIVMSVVIPIICYKTTSKRSIVERLNEIQ</sequence>
<dbReference type="RefSeq" id="WP_152750187.1">
    <property type="nucleotide sequence ID" value="NZ_SPSE01000013.1"/>
</dbReference>
<dbReference type="InterPro" id="IPR050250">
    <property type="entry name" value="Macrolide_Exporter_MacB"/>
</dbReference>
<feature type="transmembrane region" description="Helical" evidence="7">
    <location>
        <begin position="438"/>
        <end position="459"/>
    </location>
</feature>
<evidence type="ECO:0000256" key="4">
    <source>
        <dbReference type="ARBA" id="ARBA00022989"/>
    </source>
</evidence>
<feature type="transmembrane region" description="Helical" evidence="7">
    <location>
        <begin position="26"/>
        <end position="49"/>
    </location>
</feature>